<dbReference type="Gene3D" id="3.40.50.300">
    <property type="entry name" value="P-loop containing nucleotide triphosphate hydrolases"/>
    <property type="match status" value="1"/>
</dbReference>
<dbReference type="EMBL" id="JACNLL010000023">
    <property type="protein sequence ID" value="MBC8198750.1"/>
    <property type="molecule type" value="Genomic_DNA"/>
</dbReference>
<keyword evidence="4 6" id="KW-0067">ATP-binding</keyword>
<dbReference type="SMART" id="SM00382">
    <property type="entry name" value="AAA"/>
    <property type="match status" value="1"/>
</dbReference>
<keyword evidence="3" id="KW-0547">Nucleotide-binding</keyword>
<accession>A0A8J6TB87</accession>
<dbReference type="PANTHER" id="PTHR43553:SF24">
    <property type="entry name" value="ENERGY-COUPLING FACTOR TRANSPORTER ATP-BINDING PROTEIN ECFA1"/>
    <property type="match status" value="1"/>
</dbReference>
<dbReference type="Pfam" id="PF00005">
    <property type="entry name" value="ABC_tran"/>
    <property type="match status" value="1"/>
</dbReference>
<organism evidence="6 7">
    <name type="scientific">Candidatus Desulfaltia bathyphila</name>
    <dbReference type="NCBI Taxonomy" id="2841697"/>
    <lineage>
        <taxon>Bacteria</taxon>
        <taxon>Pseudomonadati</taxon>
        <taxon>Thermodesulfobacteriota</taxon>
        <taxon>Desulfobacteria</taxon>
        <taxon>Desulfobacterales</taxon>
        <taxon>Desulfobacterales incertae sedis</taxon>
        <taxon>Candidatus Desulfaltia</taxon>
    </lineage>
</organism>
<dbReference type="InterPro" id="IPR017871">
    <property type="entry name" value="ABC_transporter-like_CS"/>
</dbReference>
<dbReference type="Proteomes" id="UP000603545">
    <property type="component" value="Unassembled WGS sequence"/>
</dbReference>
<sequence>MDTNNLIVNLQDISFSYPDSPLVLDKLSLKFFRYDRIGLMGPNGSGKTTLFHIIMGLLKHTSGSMEIFGKPVTKEKEFDEVRRKIGLLFQDADDQLFSPTVIEDVAFGPLNLGMSRDDAVDIAKRTLESLDLAGFEDRVTYKLSGGEKRLVSLATILAMKPEVLLLDEPTAGLDDKTKAKLISILSNLDLSFILISHEIDFLFEITDSIYTMENKRIVSDKEAHLHQHIHAHPHGLYTHKHSNKSSA</sequence>
<evidence type="ECO:0000256" key="3">
    <source>
        <dbReference type="ARBA" id="ARBA00022741"/>
    </source>
</evidence>
<evidence type="ECO:0000256" key="4">
    <source>
        <dbReference type="ARBA" id="ARBA00022840"/>
    </source>
</evidence>
<dbReference type="PROSITE" id="PS00211">
    <property type="entry name" value="ABC_TRANSPORTER_1"/>
    <property type="match status" value="1"/>
</dbReference>
<dbReference type="PANTHER" id="PTHR43553">
    <property type="entry name" value="HEAVY METAL TRANSPORTER"/>
    <property type="match status" value="1"/>
</dbReference>
<comment type="caution">
    <text evidence="6">The sequence shown here is derived from an EMBL/GenBank/DDBJ whole genome shotgun (WGS) entry which is preliminary data.</text>
</comment>
<dbReference type="GO" id="GO:0005524">
    <property type="term" value="F:ATP binding"/>
    <property type="evidence" value="ECO:0007669"/>
    <property type="project" value="UniProtKB-KW"/>
</dbReference>
<evidence type="ECO:0000259" key="5">
    <source>
        <dbReference type="PROSITE" id="PS50893"/>
    </source>
</evidence>
<proteinExistence type="inferred from homology"/>
<dbReference type="GO" id="GO:0043190">
    <property type="term" value="C:ATP-binding cassette (ABC) transporter complex"/>
    <property type="evidence" value="ECO:0007669"/>
    <property type="project" value="TreeGrafter"/>
</dbReference>
<reference evidence="6 7" key="1">
    <citation type="submission" date="2020-08" db="EMBL/GenBank/DDBJ databases">
        <title>Bridging the membrane lipid divide: bacteria of the FCB group superphylum have the potential to synthesize archaeal ether lipids.</title>
        <authorList>
            <person name="Villanueva L."/>
            <person name="Von Meijenfeldt F.A.B."/>
            <person name="Westbye A.B."/>
            <person name="Yadav S."/>
            <person name="Hopmans E.C."/>
            <person name="Dutilh B.E."/>
            <person name="Sinninghe Damste J.S."/>
        </authorList>
    </citation>
    <scope>NUCLEOTIDE SEQUENCE [LARGE SCALE GENOMIC DNA]</scope>
    <source>
        <strain evidence="6">NIOZ-UU82</strain>
    </source>
</reference>
<name>A0A8J6TB87_9BACT</name>
<protein>
    <submittedName>
        <fullName evidence="6">ABC transporter ATP-binding protein</fullName>
    </submittedName>
</protein>
<dbReference type="GO" id="GO:0042626">
    <property type="term" value="F:ATPase-coupled transmembrane transporter activity"/>
    <property type="evidence" value="ECO:0007669"/>
    <property type="project" value="TreeGrafter"/>
</dbReference>
<dbReference type="PROSITE" id="PS50893">
    <property type="entry name" value="ABC_TRANSPORTER_2"/>
    <property type="match status" value="1"/>
</dbReference>
<feature type="domain" description="ABC transporter" evidence="5">
    <location>
        <begin position="8"/>
        <end position="239"/>
    </location>
</feature>
<keyword evidence="2" id="KW-0813">Transport</keyword>
<evidence type="ECO:0000256" key="2">
    <source>
        <dbReference type="ARBA" id="ARBA00022448"/>
    </source>
</evidence>
<dbReference type="GO" id="GO:0016887">
    <property type="term" value="F:ATP hydrolysis activity"/>
    <property type="evidence" value="ECO:0007669"/>
    <property type="project" value="InterPro"/>
</dbReference>
<evidence type="ECO:0000313" key="6">
    <source>
        <dbReference type="EMBL" id="MBC8198750.1"/>
    </source>
</evidence>
<dbReference type="CDD" id="cd03225">
    <property type="entry name" value="ABC_cobalt_CbiO_domain1"/>
    <property type="match status" value="1"/>
</dbReference>
<dbReference type="InterPro" id="IPR050095">
    <property type="entry name" value="ECF_ABC_transporter_ATP-bd"/>
</dbReference>
<dbReference type="InterPro" id="IPR027417">
    <property type="entry name" value="P-loop_NTPase"/>
</dbReference>
<dbReference type="AlphaFoldDB" id="A0A8J6TB87"/>
<gene>
    <name evidence="6" type="ORF">H8E80_01705</name>
</gene>
<evidence type="ECO:0000256" key="1">
    <source>
        <dbReference type="ARBA" id="ARBA00005417"/>
    </source>
</evidence>
<dbReference type="SUPFAM" id="SSF52540">
    <property type="entry name" value="P-loop containing nucleoside triphosphate hydrolases"/>
    <property type="match status" value="1"/>
</dbReference>
<dbReference type="InterPro" id="IPR003439">
    <property type="entry name" value="ABC_transporter-like_ATP-bd"/>
</dbReference>
<dbReference type="InterPro" id="IPR003593">
    <property type="entry name" value="AAA+_ATPase"/>
</dbReference>
<comment type="similarity">
    <text evidence="1">Belongs to the ABC transporter superfamily.</text>
</comment>
<dbReference type="InterPro" id="IPR015856">
    <property type="entry name" value="ABC_transpr_CbiO/EcfA_su"/>
</dbReference>
<evidence type="ECO:0000313" key="7">
    <source>
        <dbReference type="Proteomes" id="UP000603545"/>
    </source>
</evidence>